<keyword evidence="1" id="KW-0175">Coiled coil</keyword>
<evidence type="ECO:0000313" key="3">
    <source>
        <dbReference type="Proteomes" id="UP001174909"/>
    </source>
</evidence>
<evidence type="ECO:0000313" key="2">
    <source>
        <dbReference type="EMBL" id="CAI8003818.1"/>
    </source>
</evidence>
<accession>A0AA35R690</accession>
<keyword evidence="3" id="KW-1185">Reference proteome</keyword>
<evidence type="ECO:0000256" key="1">
    <source>
        <dbReference type="SAM" id="Coils"/>
    </source>
</evidence>
<reference evidence="2" key="1">
    <citation type="submission" date="2023-03" db="EMBL/GenBank/DDBJ databases">
        <authorList>
            <person name="Steffen K."/>
            <person name="Cardenas P."/>
        </authorList>
    </citation>
    <scope>NUCLEOTIDE SEQUENCE</scope>
</reference>
<dbReference type="EMBL" id="CASHTH010000543">
    <property type="protein sequence ID" value="CAI8003818.1"/>
    <property type="molecule type" value="Genomic_DNA"/>
</dbReference>
<gene>
    <name evidence="2" type="ORF">GBAR_LOCUS3775</name>
</gene>
<sequence length="262" mass="29151">MNTALLELLNDLVGDRGRVGAADVLGVNYRTLQHCLNSRRLSRRMREALEHYRSSAPVVVDLPAAAEEAGPEEGQGESLEQRVAGLEGENRALRESIEALGSQLDELRHRVANLEGPGTNRAGSEPLAVDQDLQGEGSQHSSDHGALEAGVVTLEERPGEEQTLGAAARRVAEWREAGRRAATANGRVERADAEVKRLELEVSLVERFHLTLPPDTEPWDEATREKQVDLKYKALQQAREESRKADMARFWRGFFTFGRWKK</sequence>
<protein>
    <submittedName>
        <fullName evidence="2">Uncharacterized protein</fullName>
    </submittedName>
</protein>
<proteinExistence type="predicted"/>
<name>A0AA35R690_GEOBA</name>
<feature type="coiled-coil region" evidence="1">
    <location>
        <begin position="76"/>
        <end position="110"/>
    </location>
</feature>
<dbReference type="Proteomes" id="UP001174909">
    <property type="component" value="Unassembled WGS sequence"/>
</dbReference>
<comment type="caution">
    <text evidence="2">The sequence shown here is derived from an EMBL/GenBank/DDBJ whole genome shotgun (WGS) entry which is preliminary data.</text>
</comment>
<dbReference type="AlphaFoldDB" id="A0AA35R690"/>
<organism evidence="2 3">
    <name type="scientific">Geodia barretti</name>
    <name type="common">Barrett's horny sponge</name>
    <dbReference type="NCBI Taxonomy" id="519541"/>
    <lineage>
        <taxon>Eukaryota</taxon>
        <taxon>Metazoa</taxon>
        <taxon>Porifera</taxon>
        <taxon>Demospongiae</taxon>
        <taxon>Heteroscleromorpha</taxon>
        <taxon>Tetractinellida</taxon>
        <taxon>Astrophorina</taxon>
        <taxon>Geodiidae</taxon>
        <taxon>Geodia</taxon>
    </lineage>
</organism>